<accession>A0A8R1DY23</accession>
<sequence>MLPFFISILLLFQIQKTTTTNTCPPATSFFFSIIVTPLNSHCIDKEVEEKESFNQSVKEIQKTEMFEFGSQHAAFFDSGFSSELTNSTNNSITSGSPPNAFSSNYIERPGLLFSVSFYFCCIFHFL</sequence>
<evidence type="ECO:0000256" key="1">
    <source>
        <dbReference type="SAM" id="SignalP"/>
    </source>
</evidence>
<name>A0A8R1DY23_CAEJA</name>
<keyword evidence="1" id="KW-0732">Signal</keyword>
<dbReference type="AlphaFoldDB" id="A0A8R1DY23"/>
<protein>
    <submittedName>
        <fullName evidence="2">Uncharacterized protein</fullName>
    </submittedName>
</protein>
<keyword evidence="3" id="KW-1185">Reference proteome</keyword>
<reference evidence="3" key="1">
    <citation type="submission" date="2010-08" db="EMBL/GenBank/DDBJ databases">
        <authorList>
            <consortium name="Caenorhabditis japonica Sequencing Consortium"/>
            <person name="Wilson R.K."/>
        </authorList>
    </citation>
    <scope>NUCLEOTIDE SEQUENCE [LARGE SCALE GENOMIC DNA]</scope>
    <source>
        <strain evidence="3">DF5081</strain>
    </source>
</reference>
<proteinExistence type="predicted"/>
<feature type="chain" id="PRO_5035932941" evidence="1">
    <location>
        <begin position="20"/>
        <end position="126"/>
    </location>
</feature>
<feature type="signal peptide" evidence="1">
    <location>
        <begin position="1"/>
        <end position="19"/>
    </location>
</feature>
<organism evidence="2 3">
    <name type="scientific">Caenorhabditis japonica</name>
    <dbReference type="NCBI Taxonomy" id="281687"/>
    <lineage>
        <taxon>Eukaryota</taxon>
        <taxon>Metazoa</taxon>
        <taxon>Ecdysozoa</taxon>
        <taxon>Nematoda</taxon>
        <taxon>Chromadorea</taxon>
        <taxon>Rhabditida</taxon>
        <taxon>Rhabditina</taxon>
        <taxon>Rhabditomorpha</taxon>
        <taxon>Rhabditoidea</taxon>
        <taxon>Rhabditidae</taxon>
        <taxon>Peloderinae</taxon>
        <taxon>Caenorhabditis</taxon>
    </lineage>
</organism>
<reference evidence="2" key="2">
    <citation type="submission" date="2022-06" db="UniProtKB">
        <authorList>
            <consortium name="EnsemblMetazoa"/>
        </authorList>
    </citation>
    <scope>IDENTIFICATION</scope>
    <source>
        <strain evidence="2">DF5081</strain>
    </source>
</reference>
<dbReference type="Proteomes" id="UP000005237">
    <property type="component" value="Unassembled WGS sequence"/>
</dbReference>
<dbReference type="EnsemblMetazoa" id="CJA14379b.1">
    <property type="protein sequence ID" value="CJA14379b.1"/>
    <property type="gene ID" value="WBGene00133583"/>
</dbReference>
<evidence type="ECO:0000313" key="2">
    <source>
        <dbReference type="EnsemblMetazoa" id="CJA14379b.1"/>
    </source>
</evidence>
<evidence type="ECO:0000313" key="3">
    <source>
        <dbReference type="Proteomes" id="UP000005237"/>
    </source>
</evidence>